<name>A0A8X6QZL7_NEPPI</name>
<reference evidence="1" key="1">
    <citation type="submission" date="2020-08" db="EMBL/GenBank/DDBJ databases">
        <title>Multicomponent nature underlies the extraordinary mechanical properties of spider dragline silk.</title>
        <authorList>
            <person name="Kono N."/>
            <person name="Nakamura H."/>
            <person name="Mori M."/>
            <person name="Yoshida Y."/>
            <person name="Ohtoshi R."/>
            <person name="Malay A.D."/>
            <person name="Moran D.A.P."/>
            <person name="Tomita M."/>
            <person name="Numata K."/>
            <person name="Arakawa K."/>
        </authorList>
    </citation>
    <scope>NUCLEOTIDE SEQUENCE</scope>
</reference>
<dbReference type="Proteomes" id="UP000887013">
    <property type="component" value="Unassembled WGS sequence"/>
</dbReference>
<protein>
    <submittedName>
        <fullName evidence="1">Uncharacterized protein</fullName>
    </submittedName>
</protein>
<keyword evidence="2" id="KW-1185">Reference proteome</keyword>
<dbReference type="EMBL" id="BMAW01086557">
    <property type="protein sequence ID" value="GFU47843.1"/>
    <property type="molecule type" value="Genomic_DNA"/>
</dbReference>
<accession>A0A8X6QZL7</accession>
<comment type="caution">
    <text evidence="1">The sequence shown here is derived from an EMBL/GenBank/DDBJ whole genome shotgun (WGS) entry which is preliminary data.</text>
</comment>
<proteinExistence type="predicted"/>
<gene>
    <name evidence="1" type="ORF">NPIL_680341</name>
</gene>
<evidence type="ECO:0000313" key="1">
    <source>
        <dbReference type="EMBL" id="GFU47843.1"/>
    </source>
</evidence>
<sequence>MRVREVESMTSDSLRKNSIDELSLSHQYSNKRSRDFSVTFSHSKPIKELLWYKVLKEAEIPPTVQRRGLILLFHSGVDENEKVRFSNREGSTGHSLLDKALNYYKVIVVT</sequence>
<evidence type="ECO:0000313" key="2">
    <source>
        <dbReference type="Proteomes" id="UP000887013"/>
    </source>
</evidence>
<organism evidence="1 2">
    <name type="scientific">Nephila pilipes</name>
    <name type="common">Giant wood spider</name>
    <name type="synonym">Nephila maculata</name>
    <dbReference type="NCBI Taxonomy" id="299642"/>
    <lineage>
        <taxon>Eukaryota</taxon>
        <taxon>Metazoa</taxon>
        <taxon>Ecdysozoa</taxon>
        <taxon>Arthropoda</taxon>
        <taxon>Chelicerata</taxon>
        <taxon>Arachnida</taxon>
        <taxon>Araneae</taxon>
        <taxon>Araneomorphae</taxon>
        <taxon>Entelegynae</taxon>
        <taxon>Araneoidea</taxon>
        <taxon>Nephilidae</taxon>
        <taxon>Nephila</taxon>
    </lineage>
</organism>
<dbReference type="AlphaFoldDB" id="A0A8X6QZL7"/>